<comment type="caution">
    <text evidence="6">The sequence shown here is derived from an EMBL/GenBank/DDBJ whole genome shotgun (WGS) entry which is preliminary data.</text>
</comment>
<accession>A0ABR1ALL6</accession>
<feature type="compositionally biased region" description="Low complexity" evidence="3">
    <location>
        <begin position="416"/>
        <end position="429"/>
    </location>
</feature>
<dbReference type="PANTHER" id="PTHR12967:SF0">
    <property type="entry name" value="PROTEIN SHQ1 HOMOLOG"/>
    <property type="match status" value="1"/>
</dbReference>
<feature type="region of interest" description="Disordered" evidence="3">
    <location>
        <begin position="85"/>
        <end position="115"/>
    </location>
</feature>
<dbReference type="Gene3D" id="2.60.40.790">
    <property type="match status" value="1"/>
</dbReference>
<comment type="similarity">
    <text evidence="1">Belongs to the SHQ1 family.</text>
</comment>
<dbReference type="Pfam" id="PF21413">
    <property type="entry name" value="SHQ1-like_CS"/>
    <property type="match status" value="1"/>
</dbReference>
<sequence>MTTSSIRIPEYQVEDSDEQIVIRINAPLSKLSETSFILDKKLFTFISNPYFLKINLQYTVFDIPDEQEFNPDTATYTIKLRKINENDDTSANDPDVQEKTEQFPSDGRIPQSNSGSPIKKEFYGFANKYSNMFGKLADAFSDVINLPNPDSTSSEARRKLRLQEETKKWNDDHYLADTMETDHLEMIFKYKPPWIISPVKELDEDKKDILKSCNTLKNTELVEASTRLSELQIVDILFCYAYDKRTNEGDDSVESGWTINKLSSTLSWFEVFKDMKDVFIACYRRSLIYPLYRNWHLCELVHADVANILRAGSAQVTHSLLEVKEVFDQSENRYILNTIYLNNLCWFAHQMTSERLLELSKEVKEIKIKKYEVNHDLPLLEVAAHLTLEEEAGGSVKDISNIVNEIAKLKLERGETSSSTSSSSSSDSSDSSDSEETDSTQPSDNDG</sequence>
<gene>
    <name evidence="6" type="ORF">RUM44_001982</name>
</gene>
<dbReference type="InterPro" id="IPR008978">
    <property type="entry name" value="HSP20-like_chaperone"/>
</dbReference>
<dbReference type="Pfam" id="PF04925">
    <property type="entry name" value="SHQ1"/>
    <property type="match status" value="1"/>
</dbReference>
<reference evidence="6 7" key="1">
    <citation type="submission" date="2023-09" db="EMBL/GenBank/DDBJ databases">
        <title>Genomes of two closely related lineages of the louse Polyplax serrata with different host specificities.</title>
        <authorList>
            <person name="Martinu J."/>
            <person name="Tarabai H."/>
            <person name="Stefka J."/>
            <person name="Hypsa V."/>
        </authorList>
    </citation>
    <scope>NUCLEOTIDE SEQUENCE [LARGE SCALE GENOMIC DNA]</scope>
    <source>
        <strain evidence="6">98ZLc_SE</strain>
    </source>
</reference>
<feature type="domain" description="SHQ1-like CS" evidence="5">
    <location>
        <begin position="9"/>
        <end position="86"/>
    </location>
</feature>
<dbReference type="InterPro" id="IPR039742">
    <property type="entry name" value="Shq1"/>
</dbReference>
<evidence type="ECO:0000256" key="1">
    <source>
        <dbReference type="ARBA" id="ARBA00005607"/>
    </source>
</evidence>
<evidence type="ECO:0000256" key="3">
    <source>
        <dbReference type="SAM" id="MobiDB-lite"/>
    </source>
</evidence>
<protein>
    <recommendedName>
        <fullName evidence="2">Protein SHQ1 homolog</fullName>
    </recommendedName>
</protein>
<name>A0ABR1ALL6_POLSC</name>
<feature type="region of interest" description="Disordered" evidence="3">
    <location>
        <begin position="411"/>
        <end position="447"/>
    </location>
</feature>
<feature type="domain" description="Shq1 C-terminal" evidence="4">
    <location>
        <begin position="203"/>
        <end position="376"/>
    </location>
</feature>
<dbReference type="PANTHER" id="PTHR12967">
    <property type="entry name" value="PROTEIN SHQ1 HOMOLOG"/>
    <property type="match status" value="1"/>
</dbReference>
<evidence type="ECO:0000256" key="2">
    <source>
        <dbReference type="ARBA" id="ARBA00013750"/>
    </source>
</evidence>
<evidence type="ECO:0000313" key="6">
    <source>
        <dbReference type="EMBL" id="KAK6622175.1"/>
    </source>
</evidence>
<organism evidence="6 7">
    <name type="scientific">Polyplax serrata</name>
    <name type="common">Common mouse louse</name>
    <dbReference type="NCBI Taxonomy" id="468196"/>
    <lineage>
        <taxon>Eukaryota</taxon>
        <taxon>Metazoa</taxon>
        <taxon>Ecdysozoa</taxon>
        <taxon>Arthropoda</taxon>
        <taxon>Hexapoda</taxon>
        <taxon>Insecta</taxon>
        <taxon>Pterygota</taxon>
        <taxon>Neoptera</taxon>
        <taxon>Paraneoptera</taxon>
        <taxon>Psocodea</taxon>
        <taxon>Troctomorpha</taxon>
        <taxon>Phthiraptera</taxon>
        <taxon>Anoplura</taxon>
        <taxon>Polyplacidae</taxon>
        <taxon>Polyplax</taxon>
    </lineage>
</organism>
<evidence type="ECO:0000259" key="5">
    <source>
        <dbReference type="Pfam" id="PF21413"/>
    </source>
</evidence>
<dbReference type="InterPro" id="IPR048696">
    <property type="entry name" value="SHQ1-like_CS"/>
</dbReference>
<proteinExistence type="inferred from homology"/>
<dbReference type="Proteomes" id="UP001359485">
    <property type="component" value="Unassembled WGS sequence"/>
</dbReference>
<evidence type="ECO:0000259" key="4">
    <source>
        <dbReference type="Pfam" id="PF04925"/>
    </source>
</evidence>
<keyword evidence="7" id="KW-1185">Reference proteome</keyword>
<dbReference type="EMBL" id="JAWJWF010000047">
    <property type="protein sequence ID" value="KAK6622175.1"/>
    <property type="molecule type" value="Genomic_DNA"/>
</dbReference>
<evidence type="ECO:0000313" key="7">
    <source>
        <dbReference type="Proteomes" id="UP001359485"/>
    </source>
</evidence>
<dbReference type="InterPro" id="IPR007009">
    <property type="entry name" value="Shq1_C"/>
</dbReference>